<dbReference type="GO" id="GO:0004222">
    <property type="term" value="F:metalloendopeptidase activity"/>
    <property type="evidence" value="ECO:0007669"/>
    <property type="project" value="InterPro"/>
</dbReference>
<protein>
    <recommendedName>
        <fullName evidence="1">Mitochondrial inner membrane protease ATP23</fullName>
        <ecNumber evidence="1">3.4.24.-</ecNumber>
    </recommendedName>
</protein>
<dbReference type="InterPro" id="IPR019165">
    <property type="entry name" value="Peptidase_M76_ATP23"/>
</dbReference>
<name>A0A9P5TXS3_9AGAR</name>
<evidence type="ECO:0000256" key="1">
    <source>
        <dbReference type="RuleBase" id="RU364057"/>
    </source>
</evidence>
<keyword evidence="1" id="KW-0378">Hydrolase</keyword>
<keyword evidence="1" id="KW-0999">Mitochondrion inner membrane</keyword>
<proteinExistence type="inferred from homology"/>
<dbReference type="Pfam" id="PF09768">
    <property type="entry name" value="Peptidase_M76"/>
    <property type="match status" value="1"/>
</dbReference>
<gene>
    <name evidence="2" type="ORF">BDP27DRAFT_1517384</name>
</gene>
<accession>A0A9P5TXS3</accession>
<dbReference type="GO" id="GO:0046872">
    <property type="term" value="F:metal ion binding"/>
    <property type="evidence" value="ECO:0007669"/>
    <property type="project" value="UniProtKB-KW"/>
</dbReference>
<evidence type="ECO:0000313" key="3">
    <source>
        <dbReference type="Proteomes" id="UP000772434"/>
    </source>
</evidence>
<dbReference type="EC" id="3.4.24.-" evidence="1"/>
<reference evidence="2" key="1">
    <citation type="submission" date="2020-11" db="EMBL/GenBank/DDBJ databases">
        <authorList>
            <consortium name="DOE Joint Genome Institute"/>
            <person name="Ahrendt S."/>
            <person name="Riley R."/>
            <person name="Andreopoulos W."/>
            <person name="Labutti K."/>
            <person name="Pangilinan J."/>
            <person name="Ruiz-Duenas F.J."/>
            <person name="Barrasa J.M."/>
            <person name="Sanchez-Garcia M."/>
            <person name="Camarero S."/>
            <person name="Miyauchi S."/>
            <person name="Serrano A."/>
            <person name="Linde D."/>
            <person name="Babiker R."/>
            <person name="Drula E."/>
            <person name="Ayuso-Fernandez I."/>
            <person name="Pacheco R."/>
            <person name="Padilla G."/>
            <person name="Ferreira P."/>
            <person name="Barriuso J."/>
            <person name="Kellner H."/>
            <person name="Castanera R."/>
            <person name="Alfaro M."/>
            <person name="Ramirez L."/>
            <person name="Pisabarro A.G."/>
            <person name="Kuo A."/>
            <person name="Tritt A."/>
            <person name="Lipzen A."/>
            <person name="He G."/>
            <person name="Yan M."/>
            <person name="Ng V."/>
            <person name="Cullen D."/>
            <person name="Martin F."/>
            <person name="Rosso M.-N."/>
            <person name="Henrissat B."/>
            <person name="Hibbett D."/>
            <person name="Martinez A.T."/>
            <person name="Grigoriev I.V."/>
        </authorList>
    </citation>
    <scope>NUCLEOTIDE SEQUENCE</scope>
    <source>
        <strain evidence="2">AH 40177</strain>
    </source>
</reference>
<dbReference type="GO" id="GO:0005743">
    <property type="term" value="C:mitochondrial inner membrane"/>
    <property type="evidence" value="ECO:0007669"/>
    <property type="project" value="UniProtKB-SubCell"/>
</dbReference>
<keyword evidence="1" id="KW-0472">Membrane</keyword>
<keyword evidence="1" id="KW-0479">Metal-binding</keyword>
<keyword evidence="3" id="KW-1185">Reference proteome</keyword>
<dbReference type="EMBL" id="JADNRY010000495">
    <property type="protein sequence ID" value="KAF9047227.1"/>
    <property type="molecule type" value="Genomic_DNA"/>
</dbReference>
<comment type="function">
    <text evidence="1">Has a dual role in the assembly of mitochondrial ATPase.</text>
</comment>
<dbReference type="GO" id="GO:0006508">
    <property type="term" value="P:proteolysis"/>
    <property type="evidence" value="ECO:0007669"/>
    <property type="project" value="UniProtKB-KW"/>
</dbReference>
<dbReference type="Proteomes" id="UP000772434">
    <property type="component" value="Unassembled WGS sequence"/>
</dbReference>
<comment type="similarity">
    <text evidence="1">Belongs to the peptidase M76 family.</text>
</comment>
<organism evidence="2 3">
    <name type="scientific">Rhodocollybia butyracea</name>
    <dbReference type="NCBI Taxonomy" id="206335"/>
    <lineage>
        <taxon>Eukaryota</taxon>
        <taxon>Fungi</taxon>
        <taxon>Dikarya</taxon>
        <taxon>Basidiomycota</taxon>
        <taxon>Agaricomycotina</taxon>
        <taxon>Agaricomycetes</taxon>
        <taxon>Agaricomycetidae</taxon>
        <taxon>Agaricales</taxon>
        <taxon>Marasmiineae</taxon>
        <taxon>Omphalotaceae</taxon>
        <taxon>Rhodocollybia</taxon>
    </lineage>
</organism>
<evidence type="ECO:0000313" key="2">
    <source>
        <dbReference type="EMBL" id="KAF9047227.1"/>
    </source>
</evidence>
<keyword evidence="1" id="KW-0482">Metalloprotease</keyword>
<sequence length="58" mass="6765">MFDEFRFKVDWNNLRHHACSEIHVSNLSGDTRELRRVCELHETASGLHLPSCHRLCCG</sequence>
<comment type="caution">
    <text evidence="2">The sequence shown here is derived from an EMBL/GenBank/DDBJ whole genome shotgun (WGS) entry which is preliminary data.</text>
</comment>
<keyword evidence="1" id="KW-0496">Mitochondrion</keyword>
<dbReference type="AlphaFoldDB" id="A0A9P5TXS3"/>
<comment type="subcellular location">
    <subcellularLocation>
        <location evidence="1">Mitochondrion inner membrane</location>
        <topology evidence="1">Peripheral membrane protein</topology>
        <orientation evidence="1">Intermembrane side</orientation>
    </subcellularLocation>
</comment>
<keyword evidence="1" id="KW-0645">Protease</keyword>